<dbReference type="EnsemblBacteria" id="AAT81815">
    <property type="protein sequence ID" value="AAT81815"/>
    <property type="gene ID" value="PPA0056"/>
</dbReference>
<dbReference type="Proteomes" id="UP000000603">
    <property type="component" value="Chromosome"/>
</dbReference>
<dbReference type="HOGENOM" id="CLU_1480767_0_0_11"/>
<sequence>MLRFARTCLWSFTASQQELRFMCGVTLDDRDMKYYYAVLTHGITRKLDILLLTVAVALGFFGLDAWVILPESHTPLVKSLGIPAASWLVALILGLILRPFPTKLTGKVDANAMEAAIAKKTIMAFCGMTWPALILFVLAFLLYLPRSFVLLAMIAHGATLFLLLHSTDQRLEQFAETWCGDHYDPANPEIDTFLHGTRSVSFD</sequence>
<protein>
    <submittedName>
        <fullName evidence="2">Hypothetical membrane spanning protein</fullName>
    </submittedName>
</protein>
<evidence type="ECO:0000256" key="1">
    <source>
        <dbReference type="SAM" id="Phobius"/>
    </source>
</evidence>
<keyword evidence="1" id="KW-1133">Transmembrane helix</keyword>
<keyword evidence="1" id="KW-0472">Membrane</keyword>
<feature type="transmembrane region" description="Helical" evidence="1">
    <location>
        <begin position="148"/>
        <end position="164"/>
    </location>
</feature>
<name>Q6ABR8_CUTAK</name>
<evidence type="ECO:0000313" key="3">
    <source>
        <dbReference type="Proteomes" id="UP000000603"/>
    </source>
</evidence>
<feature type="transmembrane region" description="Helical" evidence="1">
    <location>
        <begin position="121"/>
        <end position="142"/>
    </location>
</feature>
<feature type="transmembrane region" description="Helical" evidence="1">
    <location>
        <begin position="49"/>
        <end position="69"/>
    </location>
</feature>
<gene>
    <name evidence="2" type="ordered locus">PPA0056</name>
</gene>
<dbReference type="EMBL" id="AE017283">
    <property type="protein sequence ID" value="AAT81815.1"/>
    <property type="molecule type" value="Genomic_DNA"/>
</dbReference>
<evidence type="ECO:0000313" key="2">
    <source>
        <dbReference type="EMBL" id="AAT81815.1"/>
    </source>
</evidence>
<proteinExistence type="predicted"/>
<organism evidence="2 3">
    <name type="scientific">Cutibacterium acnes (strain DSM 16379 / KPA171202)</name>
    <name type="common">Propionibacterium acnes</name>
    <dbReference type="NCBI Taxonomy" id="267747"/>
    <lineage>
        <taxon>Bacteria</taxon>
        <taxon>Bacillati</taxon>
        <taxon>Actinomycetota</taxon>
        <taxon>Actinomycetes</taxon>
        <taxon>Propionibacteriales</taxon>
        <taxon>Propionibacteriaceae</taxon>
        <taxon>Cutibacterium</taxon>
    </lineage>
</organism>
<dbReference type="AlphaFoldDB" id="Q6ABR8"/>
<keyword evidence="1" id="KW-0812">Transmembrane</keyword>
<reference evidence="2 3" key="1">
    <citation type="journal article" date="2004" name="Science">
        <title>The complete genome sequence of Propionibacterium acnes, a commensal of human skin.</title>
        <authorList>
            <person name="Bruggemann H."/>
            <person name="Henne A."/>
            <person name="Hoster F."/>
            <person name="Liesegang H."/>
            <person name="Wiezer A."/>
            <person name="Strittmatter A."/>
            <person name="Hujer S."/>
            <person name="Durre P."/>
            <person name="Gottschalk G."/>
        </authorList>
    </citation>
    <scope>NUCLEOTIDE SEQUENCE [LARGE SCALE GENOMIC DNA]</scope>
    <source>
        <strain evidence="3">DSM 16379 / KPA171202</strain>
    </source>
</reference>
<feature type="transmembrane region" description="Helical" evidence="1">
    <location>
        <begin position="81"/>
        <end position="100"/>
    </location>
</feature>
<accession>Q6ABR8</accession>
<dbReference type="KEGG" id="pac:PPA0056"/>